<organism evidence="3 4">
    <name type="scientific">Desulfohalobium retbaense (strain ATCC 49708 / DSM 5692 / JCM 16813 / HR100)</name>
    <dbReference type="NCBI Taxonomy" id="485915"/>
    <lineage>
        <taxon>Bacteria</taxon>
        <taxon>Pseudomonadati</taxon>
        <taxon>Thermodesulfobacteriota</taxon>
        <taxon>Desulfovibrionia</taxon>
        <taxon>Desulfovibrionales</taxon>
        <taxon>Desulfohalobiaceae</taxon>
        <taxon>Desulfohalobium</taxon>
    </lineage>
</organism>
<evidence type="ECO:0000313" key="4">
    <source>
        <dbReference type="Proteomes" id="UP000001052"/>
    </source>
</evidence>
<evidence type="ECO:0000313" key="3">
    <source>
        <dbReference type="EMBL" id="ACV69630.1"/>
    </source>
</evidence>
<dbReference type="KEGG" id="drt:Dret_2347"/>
<sequence length="684" mass="76176">MGGKLVARRAIIFLVFLALGSGWVALPLGAAPRSAQRMEQLQQLAADYERLENELAACRTRAADLATAGYGGTVLRRDLEVVAERVAGLREELAGLGRRLQQLKPGGGLSLPSFSLHATRQTYAGPPVSGPLRNGDILALQAEVGYPEAAAPVVGFLTWQLFNAEGEALPRYMKQEQRLGRDETHKVRLRYRLDGLPNGSYTAALTHQLANDPAVQVQASVGFEVYDPVRIHKLWVTDRPGGREHQAKLMSGELPHLYLAFALAERVETVDMVLEVRNRDTGETVYVFDGPYTRKPEQSLQRRGLRLGGEMVQAGDRLRVSARLKASGDRPVEAVADFQVQAYPLGIEAPQTLKAGTSRPFALQPPPEFTPPFTVHVDASGPVSAGYKADQLTGTVSAISRDNAQGRLRATVVDAQQRTATAEAAIRVQGKAQEAPAASQASKSEGTRPATSASRSHAPRAQPPNEDDRFTVAPAEARQQRQREYQAEAEAFRQRWHEAWQAADEVLGRVHAQIETYLQQIKTVRRKGAGRIQRATASPYSCSVQDSQLRRRLKAQLPSRFEIWDTLTPFVRQLPPEAQFGEYGNSEGPKRWLRFKGLDPAHRHRQRDMCRAEDMIYAGTRYMQHFTDWIDTALKHGMEHQEAQEHQRKAREYAAQVEQLGNRFGAARTPPRILPFAQYWSRYE</sequence>
<evidence type="ECO:0000256" key="1">
    <source>
        <dbReference type="SAM" id="Coils"/>
    </source>
</evidence>
<name>C8X5D3_DESRD</name>
<reference evidence="4" key="1">
    <citation type="submission" date="2009-09" db="EMBL/GenBank/DDBJ databases">
        <title>The complete chromosome of Desulfohalobium retbaense DSM 5692.</title>
        <authorList>
            <consortium name="US DOE Joint Genome Institute (JGI-PGF)"/>
            <person name="Lucas S."/>
            <person name="Copeland A."/>
            <person name="Lapidus A."/>
            <person name="Glavina del Rio T."/>
            <person name="Dalin E."/>
            <person name="Tice H."/>
            <person name="Bruce D."/>
            <person name="Goodwin L."/>
            <person name="Pitluck S."/>
            <person name="Kyrpides N."/>
            <person name="Mavromatis K."/>
            <person name="Ivanova N."/>
            <person name="Mikhailova N."/>
            <person name="Munk A.C."/>
            <person name="Brettin T."/>
            <person name="Detter J.C."/>
            <person name="Han C."/>
            <person name="Tapia R."/>
            <person name="Larimer F."/>
            <person name="Land M."/>
            <person name="Hauser L."/>
            <person name="Markowitz V."/>
            <person name="Cheng J.-F."/>
            <person name="Hugenholtz P."/>
            <person name="Woyke T."/>
            <person name="Wu D."/>
            <person name="Spring S."/>
            <person name="Klenk H.-P."/>
            <person name="Eisen J.A."/>
        </authorList>
    </citation>
    <scope>NUCLEOTIDE SEQUENCE [LARGE SCALE GENOMIC DNA]</scope>
    <source>
        <strain evidence="4">DSM 5692</strain>
    </source>
</reference>
<reference evidence="3 4" key="2">
    <citation type="journal article" date="2010" name="Stand. Genomic Sci.">
        <title>Complete genome sequence of Desulfohalobium retbaense type strain (HR(100)).</title>
        <authorList>
            <person name="Spring S."/>
            <person name="Nolan M."/>
            <person name="Lapidus A."/>
            <person name="Glavina Del Rio T."/>
            <person name="Copeland A."/>
            <person name="Tice H."/>
            <person name="Cheng J.F."/>
            <person name="Lucas S."/>
            <person name="Land M."/>
            <person name="Chen F."/>
            <person name="Bruce D."/>
            <person name="Goodwin L."/>
            <person name="Pitluck S."/>
            <person name="Ivanova N."/>
            <person name="Mavromatis K."/>
            <person name="Mikhailova N."/>
            <person name="Pati A."/>
            <person name="Chen A."/>
            <person name="Palaniappan K."/>
            <person name="Hauser L."/>
            <person name="Chang Y.J."/>
            <person name="Jeffries C.D."/>
            <person name="Munk C."/>
            <person name="Kiss H."/>
            <person name="Chain P."/>
            <person name="Han C."/>
            <person name="Brettin T."/>
            <person name="Detter J.C."/>
            <person name="Schuler E."/>
            <person name="Goker M."/>
            <person name="Rohde M."/>
            <person name="Bristow J."/>
            <person name="Eisen J.A."/>
            <person name="Markowitz V."/>
            <person name="Hugenholtz P."/>
            <person name="Kyrpides N.C."/>
            <person name="Klenk H.P."/>
        </authorList>
    </citation>
    <scope>NUCLEOTIDE SEQUENCE [LARGE SCALE GENOMIC DNA]</scope>
    <source>
        <strain evidence="3 4">DSM 5692</strain>
    </source>
</reference>
<feature type="compositionally biased region" description="Polar residues" evidence="2">
    <location>
        <begin position="439"/>
        <end position="455"/>
    </location>
</feature>
<keyword evidence="4" id="KW-1185">Reference proteome</keyword>
<dbReference type="AlphaFoldDB" id="C8X5D3"/>
<gene>
    <name evidence="3" type="ordered locus">Dret_2347</name>
</gene>
<protein>
    <submittedName>
        <fullName evidence="3">Uncharacterized protein</fullName>
    </submittedName>
</protein>
<dbReference type="STRING" id="485915.Dret_2347"/>
<feature type="coiled-coil region" evidence="1">
    <location>
        <begin position="34"/>
        <end position="68"/>
    </location>
</feature>
<evidence type="ECO:0000256" key="2">
    <source>
        <dbReference type="SAM" id="MobiDB-lite"/>
    </source>
</evidence>
<accession>C8X5D3</accession>
<dbReference type="Proteomes" id="UP000001052">
    <property type="component" value="Chromosome"/>
</dbReference>
<proteinExistence type="predicted"/>
<dbReference type="HOGENOM" id="CLU_402118_0_0_7"/>
<dbReference type="EMBL" id="CP001734">
    <property type="protein sequence ID" value="ACV69630.1"/>
    <property type="molecule type" value="Genomic_DNA"/>
</dbReference>
<dbReference type="eggNOG" id="ENOG5032ZB6">
    <property type="taxonomic scope" value="Bacteria"/>
</dbReference>
<keyword evidence="1" id="KW-0175">Coiled coil</keyword>
<feature type="region of interest" description="Disordered" evidence="2">
    <location>
        <begin position="426"/>
        <end position="471"/>
    </location>
</feature>